<sequence>MKIHGTNHQASCIYDVASDKRMDGTTVEDESDGYITRKILKYSKDPVKRWKVMCKYVLELFKKKTIDFLSMRIDESVDHNVSVIDFLKTNEILVGRCFLYQARDEKNVDEHVAYLLENVTVTAQLFSGLKIKNKNIDVRIPKNLNELCIYYSQWIGYERLLEIDSKHVTLENGGISYKEWNLFLKKWISMETNQNLAYLKLDYRSLDRFRDHVLHDIPYEVVSEEVSRIVPCRYKQTQKINGGIDIRRIDGKTATFFVLPGWYGSFFMCIH</sequence>
<dbReference type="HOGENOM" id="CLU_028840_3_1_1"/>
<dbReference type="Pfam" id="PF07735">
    <property type="entry name" value="FBA_2"/>
    <property type="match status" value="1"/>
</dbReference>
<dbReference type="AlphaFoldDB" id="E3NI05"/>
<accession>E3NI05</accession>
<dbReference type="InterPro" id="IPR012885">
    <property type="entry name" value="F-box_Sdz-33"/>
</dbReference>
<organism evidence="3">
    <name type="scientific">Caenorhabditis remanei</name>
    <name type="common">Caenorhabditis vulgaris</name>
    <dbReference type="NCBI Taxonomy" id="31234"/>
    <lineage>
        <taxon>Eukaryota</taxon>
        <taxon>Metazoa</taxon>
        <taxon>Ecdysozoa</taxon>
        <taxon>Nematoda</taxon>
        <taxon>Chromadorea</taxon>
        <taxon>Rhabditida</taxon>
        <taxon>Rhabditina</taxon>
        <taxon>Rhabditomorpha</taxon>
        <taxon>Rhabditoidea</taxon>
        <taxon>Rhabditidae</taxon>
        <taxon>Peloderinae</taxon>
        <taxon>Caenorhabditis</taxon>
    </lineage>
</organism>
<evidence type="ECO:0000313" key="2">
    <source>
        <dbReference type="EMBL" id="EFO98688.1"/>
    </source>
</evidence>
<dbReference type="PANTHER" id="PTHR21503:SF8">
    <property type="entry name" value="F-BOX ASSOCIATED DOMAIN-CONTAINING PROTEIN-RELATED"/>
    <property type="match status" value="1"/>
</dbReference>
<reference evidence="2" key="1">
    <citation type="submission" date="2007-07" db="EMBL/GenBank/DDBJ databases">
        <title>PCAP assembly of the Caenorhabditis remanei genome.</title>
        <authorList>
            <consortium name="The Caenorhabditis remanei Sequencing Consortium"/>
            <person name="Wilson R.K."/>
        </authorList>
    </citation>
    <scope>NUCLEOTIDE SEQUENCE [LARGE SCALE GENOMIC DNA]</scope>
    <source>
        <strain evidence="2">PB4641</strain>
    </source>
</reference>
<dbReference type="PANTHER" id="PTHR21503">
    <property type="entry name" value="F-BOX-CONTAINING HYPOTHETICAL PROTEIN C.ELEGANS"/>
    <property type="match status" value="1"/>
</dbReference>
<dbReference type="InParanoid" id="E3NI05"/>
<name>E3NI05_CAERE</name>
<dbReference type="Proteomes" id="UP000008281">
    <property type="component" value="Unassembled WGS sequence"/>
</dbReference>
<proteinExistence type="predicted"/>
<feature type="domain" description="Sdz-33 F-box" evidence="1">
    <location>
        <begin position="140"/>
        <end position="201"/>
    </location>
</feature>
<evidence type="ECO:0000259" key="1">
    <source>
        <dbReference type="Pfam" id="PF07735"/>
    </source>
</evidence>
<keyword evidence="3" id="KW-1185">Reference proteome</keyword>
<dbReference type="EMBL" id="DS268690">
    <property type="protein sequence ID" value="EFO98688.1"/>
    <property type="molecule type" value="Genomic_DNA"/>
</dbReference>
<evidence type="ECO:0000313" key="3">
    <source>
        <dbReference type="Proteomes" id="UP000008281"/>
    </source>
</evidence>
<protein>
    <recommendedName>
        <fullName evidence="1">Sdz-33 F-box domain-containing protein</fullName>
    </recommendedName>
</protein>
<gene>
    <name evidence="2" type="ORF">CRE_19525</name>
</gene>